<comment type="cofactor">
    <cofactor evidence="2 10">
        <name>Mg(2+)</name>
        <dbReference type="ChEBI" id="CHEBI:18420"/>
    </cofactor>
</comment>
<dbReference type="Proteomes" id="UP000321523">
    <property type="component" value="Unassembled WGS sequence"/>
</dbReference>
<dbReference type="GO" id="GO:0008967">
    <property type="term" value="F:phosphoglycolate phosphatase activity"/>
    <property type="evidence" value="ECO:0007669"/>
    <property type="project" value="UniProtKB-UniRule"/>
</dbReference>
<dbReference type="SFLD" id="SFLDG01129">
    <property type="entry name" value="C1.5:_HAD__Beta-PGM__Phosphata"/>
    <property type="match status" value="1"/>
</dbReference>
<evidence type="ECO:0000256" key="2">
    <source>
        <dbReference type="ARBA" id="ARBA00001946"/>
    </source>
</evidence>
<dbReference type="GO" id="GO:0005975">
    <property type="term" value="P:carbohydrate metabolic process"/>
    <property type="evidence" value="ECO:0007669"/>
    <property type="project" value="InterPro"/>
</dbReference>
<dbReference type="PANTHER" id="PTHR43434">
    <property type="entry name" value="PHOSPHOGLYCOLATE PHOSPHATASE"/>
    <property type="match status" value="1"/>
</dbReference>
<evidence type="ECO:0000256" key="10">
    <source>
        <dbReference type="HAMAP-Rule" id="MF_00495"/>
    </source>
</evidence>
<dbReference type="PRINTS" id="PR00413">
    <property type="entry name" value="HADHALOGNASE"/>
</dbReference>
<dbReference type="InterPro" id="IPR036412">
    <property type="entry name" value="HAD-like_sf"/>
</dbReference>
<dbReference type="NCBIfam" id="TIGR01549">
    <property type="entry name" value="HAD-SF-IA-v1"/>
    <property type="match status" value="1"/>
</dbReference>
<comment type="pathway">
    <text evidence="3 10">Organic acid metabolism; glycolate biosynthesis; glycolate from 2-phosphoglycolate: step 1/1.</text>
</comment>
<keyword evidence="12" id="KW-1185">Reference proteome</keyword>
<dbReference type="NCBIfam" id="TIGR01509">
    <property type="entry name" value="HAD-SF-IA-v3"/>
    <property type="match status" value="1"/>
</dbReference>
<evidence type="ECO:0000313" key="11">
    <source>
        <dbReference type="EMBL" id="GEO36952.1"/>
    </source>
</evidence>
<dbReference type="GO" id="GO:0046872">
    <property type="term" value="F:metal ion binding"/>
    <property type="evidence" value="ECO:0007669"/>
    <property type="project" value="UniProtKB-KW"/>
</dbReference>
<dbReference type="OrthoDB" id="9793014at2"/>
<comment type="function">
    <text evidence="10">Specifically catalyzes the dephosphorylation of 2-phosphoglycolate. Is involved in the dissimilation of the intracellular 2-phosphoglycolate formed during the DNA repair of 3'-phosphoglycolate ends, a major class of DNA lesions induced by oxidative stress.</text>
</comment>
<gene>
    <name evidence="11" type="primary">gph</name>
    <name evidence="11" type="ORF">SAE02_11000</name>
</gene>
<comment type="caution">
    <text evidence="11">The sequence shown here is derived from an EMBL/GenBank/DDBJ whole genome shotgun (WGS) entry which is preliminary data.</text>
</comment>
<feature type="active site" description="Nucleophile" evidence="10">
    <location>
        <position position="10"/>
    </location>
</feature>
<dbReference type="RefSeq" id="WP_044426042.1">
    <property type="nucleotide sequence ID" value="NZ_BJYZ01000003.1"/>
</dbReference>
<dbReference type="FunFam" id="3.40.50.1000:FF:000022">
    <property type="entry name" value="Phosphoglycolate phosphatase"/>
    <property type="match status" value="1"/>
</dbReference>
<dbReference type="AlphaFoldDB" id="A0A512DKE7"/>
<evidence type="ECO:0000256" key="8">
    <source>
        <dbReference type="ARBA" id="ARBA00022842"/>
    </source>
</evidence>
<name>A0A512DKE7_9PROT</name>
<comment type="similarity">
    <text evidence="4 10">Belongs to the HAD-like hydrolase superfamily. CbbY/CbbZ/Gph/YieH family.</text>
</comment>
<accession>A0A512DKE7</accession>
<reference evidence="11 12" key="1">
    <citation type="submission" date="2019-07" db="EMBL/GenBank/DDBJ databases">
        <title>Whole genome shotgun sequence of Skermanella aerolata NBRC 106429.</title>
        <authorList>
            <person name="Hosoyama A."/>
            <person name="Uohara A."/>
            <person name="Ohji S."/>
            <person name="Ichikawa N."/>
        </authorList>
    </citation>
    <scope>NUCLEOTIDE SEQUENCE [LARGE SCALE GENOMIC DNA]</scope>
    <source>
        <strain evidence="11 12">NBRC 106429</strain>
    </source>
</reference>
<feature type="binding site" evidence="10">
    <location>
        <position position="10"/>
    </location>
    <ligand>
        <name>Mg(2+)</name>
        <dbReference type="ChEBI" id="CHEBI:18420"/>
    </ligand>
</feature>
<evidence type="ECO:0000256" key="3">
    <source>
        <dbReference type="ARBA" id="ARBA00004818"/>
    </source>
</evidence>
<dbReference type="EC" id="3.1.3.18" evidence="5 10"/>
<keyword evidence="9 10" id="KW-0119">Carbohydrate metabolism</keyword>
<feature type="binding site" evidence="10">
    <location>
        <position position="172"/>
    </location>
    <ligand>
        <name>Mg(2+)</name>
        <dbReference type="ChEBI" id="CHEBI:18420"/>
    </ligand>
</feature>
<dbReference type="SFLD" id="SFLDS00003">
    <property type="entry name" value="Haloacid_Dehalogenase"/>
    <property type="match status" value="1"/>
</dbReference>
<protein>
    <recommendedName>
        <fullName evidence="5 10">Phosphoglycolate phosphatase</fullName>
        <shortName evidence="10">PGP</shortName>
        <shortName evidence="10">PGPase</shortName>
        <ecNumber evidence="5 10">3.1.3.18</ecNumber>
    </recommendedName>
</protein>
<dbReference type="EMBL" id="BJYZ01000003">
    <property type="protein sequence ID" value="GEO36952.1"/>
    <property type="molecule type" value="Genomic_DNA"/>
</dbReference>
<sequence>MPQLQAVIFDLDGTLIDSAPDITGAVNKLLTRYSRPTIGVEQVRGMVGDGAPILLRRAFAATGAEIDPLASDEIYQTFLDYYEQQPSSLDSIFPGVPETLDLLLARGLKLGLCTNKPERVTTEVLAQLDLARYFESVAGGDTLPVRKPDGGHVSWVMERLGASKDGAVMVGDNHNDIAAARGAGIPVIAVSYGYPHFPTAEMGADAIIDHFTELPAMLDTLANR</sequence>
<dbReference type="GO" id="GO:0046295">
    <property type="term" value="P:glycolate biosynthetic process"/>
    <property type="evidence" value="ECO:0007669"/>
    <property type="project" value="UniProtKB-UniRule"/>
</dbReference>
<dbReference type="UniPathway" id="UPA00865">
    <property type="reaction ID" value="UER00834"/>
</dbReference>
<evidence type="ECO:0000256" key="1">
    <source>
        <dbReference type="ARBA" id="ARBA00000830"/>
    </source>
</evidence>
<evidence type="ECO:0000256" key="7">
    <source>
        <dbReference type="ARBA" id="ARBA00022801"/>
    </source>
</evidence>
<feature type="binding site" evidence="10">
    <location>
        <position position="12"/>
    </location>
    <ligand>
        <name>Mg(2+)</name>
        <dbReference type="ChEBI" id="CHEBI:18420"/>
    </ligand>
</feature>
<dbReference type="Pfam" id="PF13419">
    <property type="entry name" value="HAD_2"/>
    <property type="match status" value="1"/>
</dbReference>
<evidence type="ECO:0000256" key="5">
    <source>
        <dbReference type="ARBA" id="ARBA00013078"/>
    </source>
</evidence>
<dbReference type="Gene3D" id="3.40.50.1000">
    <property type="entry name" value="HAD superfamily/HAD-like"/>
    <property type="match status" value="1"/>
</dbReference>
<comment type="catalytic activity">
    <reaction evidence="1 10">
        <text>2-phosphoglycolate + H2O = glycolate + phosphate</text>
        <dbReference type="Rhea" id="RHEA:14369"/>
        <dbReference type="ChEBI" id="CHEBI:15377"/>
        <dbReference type="ChEBI" id="CHEBI:29805"/>
        <dbReference type="ChEBI" id="CHEBI:43474"/>
        <dbReference type="ChEBI" id="CHEBI:58033"/>
        <dbReference type="EC" id="3.1.3.18"/>
    </reaction>
</comment>
<dbReference type="InterPro" id="IPR023214">
    <property type="entry name" value="HAD_sf"/>
</dbReference>
<evidence type="ECO:0000256" key="9">
    <source>
        <dbReference type="ARBA" id="ARBA00023277"/>
    </source>
</evidence>
<dbReference type="HAMAP" id="MF_00495">
    <property type="entry name" value="GPH_hydrolase_bact"/>
    <property type="match status" value="1"/>
</dbReference>
<dbReference type="InterPro" id="IPR023198">
    <property type="entry name" value="PGP-like_dom2"/>
</dbReference>
<dbReference type="NCBIfam" id="TIGR01449">
    <property type="entry name" value="PGP_bact"/>
    <property type="match status" value="1"/>
</dbReference>
<evidence type="ECO:0000256" key="6">
    <source>
        <dbReference type="ARBA" id="ARBA00022723"/>
    </source>
</evidence>
<evidence type="ECO:0000256" key="4">
    <source>
        <dbReference type="ARBA" id="ARBA00006171"/>
    </source>
</evidence>
<keyword evidence="6 10" id="KW-0479">Metal-binding</keyword>
<evidence type="ECO:0000313" key="12">
    <source>
        <dbReference type="Proteomes" id="UP000321523"/>
    </source>
</evidence>
<dbReference type="InterPro" id="IPR006439">
    <property type="entry name" value="HAD-SF_hydro_IA"/>
</dbReference>
<organism evidence="11 12">
    <name type="scientific">Skermanella aerolata</name>
    <dbReference type="NCBI Taxonomy" id="393310"/>
    <lineage>
        <taxon>Bacteria</taxon>
        <taxon>Pseudomonadati</taxon>
        <taxon>Pseudomonadota</taxon>
        <taxon>Alphaproteobacteria</taxon>
        <taxon>Rhodospirillales</taxon>
        <taxon>Azospirillaceae</taxon>
        <taxon>Skermanella</taxon>
    </lineage>
</organism>
<keyword evidence="8 10" id="KW-0460">Magnesium</keyword>
<dbReference type="InterPro" id="IPR050155">
    <property type="entry name" value="HAD-like_hydrolase_sf"/>
</dbReference>
<proteinExistence type="inferred from homology"/>
<keyword evidence="7 10" id="KW-0378">Hydrolase</keyword>
<dbReference type="InterPro" id="IPR041492">
    <property type="entry name" value="HAD_2"/>
</dbReference>
<dbReference type="InterPro" id="IPR037512">
    <property type="entry name" value="PGPase_prok"/>
</dbReference>
<dbReference type="GO" id="GO:0005829">
    <property type="term" value="C:cytosol"/>
    <property type="evidence" value="ECO:0007669"/>
    <property type="project" value="TreeGrafter"/>
</dbReference>
<dbReference type="SFLD" id="SFLDG01135">
    <property type="entry name" value="C1.5.6:_HAD__Beta-PGM__Phospha"/>
    <property type="match status" value="1"/>
</dbReference>
<dbReference type="GO" id="GO:0006281">
    <property type="term" value="P:DNA repair"/>
    <property type="evidence" value="ECO:0007669"/>
    <property type="project" value="TreeGrafter"/>
</dbReference>
<dbReference type="SUPFAM" id="SSF56784">
    <property type="entry name" value="HAD-like"/>
    <property type="match status" value="1"/>
</dbReference>
<dbReference type="PANTHER" id="PTHR43434:SF1">
    <property type="entry name" value="PHOSPHOGLYCOLATE PHOSPHATASE"/>
    <property type="match status" value="1"/>
</dbReference>
<dbReference type="Gene3D" id="1.10.150.240">
    <property type="entry name" value="Putative phosphatase, domain 2"/>
    <property type="match status" value="1"/>
</dbReference>